<dbReference type="OrthoDB" id="343052at2759"/>
<dbReference type="SUPFAM" id="SSF52833">
    <property type="entry name" value="Thioredoxin-like"/>
    <property type="match status" value="1"/>
</dbReference>
<dbReference type="Proteomes" id="UP000325081">
    <property type="component" value="Unassembled WGS sequence"/>
</dbReference>
<proteinExistence type="predicted"/>
<protein>
    <submittedName>
        <fullName evidence="1">NAD(P)H dehydrogenase (Quinone)s</fullName>
    </submittedName>
</protein>
<keyword evidence="2" id="KW-1185">Reference proteome</keyword>
<name>A0A5A7P923_STRAF</name>
<dbReference type="EMBL" id="BKCP01003558">
    <property type="protein sequence ID" value="GER29315.1"/>
    <property type="molecule type" value="Genomic_DNA"/>
</dbReference>
<dbReference type="AlphaFoldDB" id="A0A5A7P923"/>
<dbReference type="InterPro" id="IPR036249">
    <property type="entry name" value="Thioredoxin-like_sf"/>
</dbReference>
<comment type="caution">
    <text evidence="1">The sequence shown here is derived from an EMBL/GenBank/DDBJ whole genome shotgun (WGS) entry which is preliminary data.</text>
</comment>
<dbReference type="PANTHER" id="PTHR34573">
    <property type="entry name" value="VKC DOMAIN-CONTAINING PROTEIN"/>
    <property type="match status" value="1"/>
</dbReference>
<reference evidence="2" key="1">
    <citation type="journal article" date="2019" name="Curr. Biol.">
        <title>Genome Sequence of Striga asiatica Provides Insight into the Evolution of Plant Parasitism.</title>
        <authorList>
            <person name="Yoshida S."/>
            <person name="Kim S."/>
            <person name="Wafula E.K."/>
            <person name="Tanskanen J."/>
            <person name="Kim Y.M."/>
            <person name="Honaas L."/>
            <person name="Yang Z."/>
            <person name="Spallek T."/>
            <person name="Conn C.E."/>
            <person name="Ichihashi Y."/>
            <person name="Cheong K."/>
            <person name="Cui S."/>
            <person name="Der J.P."/>
            <person name="Gundlach H."/>
            <person name="Jiao Y."/>
            <person name="Hori C."/>
            <person name="Ishida J.K."/>
            <person name="Kasahara H."/>
            <person name="Kiba T."/>
            <person name="Kim M.S."/>
            <person name="Koo N."/>
            <person name="Laohavisit A."/>
            <person name="Lee Y.H."/>
            <person name="Lumba S."/>
            <person name="McCourt P."/>
            <person name="Mortimer J.C."/>
            <person name="Mutuku J.M."/>
            <person name="Nomura T."/>
            <person name="Sasaki-Sekimoto Y."/>
            <person name="Seto Y."/>
            <person name="Wang Y."/>
            <person name="Wakatake T."/>
            <person name="Sakakibara H."/>
            <person name="Demura T."/>
            <person name="Yamaguchi S."/>
            <person name="Yoneyama K."/>
            <person name="Manabe R.I."/>
            <person name="Nelson D.C."/>
            <person name="Schulman A.H."/>
            <person name="Timko M.P."/>
            <person name="dePamphilis C.W."/>
            <person name="Choi D."/>
            <person name="Shirasu K."/>
        </authorList>
    </citation>
    <scope>NUCLEOTIDE SEQUENCE [LARGE SCALE GENOMIC DNA]</scope>
    <source>
        <strain evidence="2">cv. UVA1</strain>
    </source>
</reference>
<dbReference type="PANTHER" id="PTHR34573:SF1">
    <property type="entry name" value="VITAMIN K EPOXIDE REDUCTASE DOMAIN-CONTAINING PROTEIN"/>
    <property type="match status" value="1"/>
</dbReference>
<dbReference type="Gene3D" id="3.40.30.10">
    <property type="entry name" value="Glutaredoxin"/>
    <property type="match status" value="1"/>
</dbReference>
<evidence type="ECO:0000313" key="1">
    <source>
        <dbReference type="EMBL" id="GER29315.1"/>
    </source>
</evidence>
<gene>
    <name evidence="1" type="ORF">STAS_05168</name>
</gene>
<accession>A0A5A7P923</accession>
<organism evidence="1 2">
    <name type="scientific">Striga asiatica</name>
    <name type="common">Asiatic witchweed</name>
    <name type="synonym">Buchnera asiatica</name>
    <dbReference type="NCBI Taxonomy" id="4170"/>
    <lineage>
        <taxon>Eukaryota</taxon>
        <taxon>Viridiplantae</taxon>
        <taxon>Streptophyta</taxon>
        <taxon>Embryophyta</taxon>
        <taxon>Tracheophyta</taxon>
        <taxon>Spermatophyta</taxon>
        <taxon>Magnoliopsida</taxon>
        <taxon>eudicotyledons</taxon>
        <taxon>Gunneridae</taxon>
        <taxon>Pentapetalae</taxon>
        <taxon>asterids</taxon>
        <taxon>lamiids</taxon>
        <taxon>Lamiales</taxon>
        <taxon>Orobanchaceae</taxon>
        <taxon>Buchnereae</taxon>
        <taxon>Striga</taxon>
    </lineage>
</organism>
<evidence type="ECO:0000313" key="2">
    <source>
        <dbReference type="Proteomes" id="UP000325081"/>
    </source>
</evidence>
<sequence>MTETEIPYFETEITKESSPMAIALAKHLRAIGAKLYGAFWCSHCLDQKQMFGREAAKLLDYVECFPDGVSTGTKMAKVCSDVKLEGFPTWVIKGQIMSGEKQLSELAMLAGIKLEDSSPLN</sequence>